<proteinExistence type="predicted"/>
<accession>A0ABT6WCI4</accession>
<evidence type="ECO:0000256" key="2">
    <source>
        <dbReference type="ARBA" id="ARBA00022692"/>
    </source>
</evidence>
<dbReference type="InterPro" id="IPR009908">
    <property type="entry name" value="Methylamine_util_MauE"/>
</dbReference>
<evidence type="ECO:0000313" key="8">
    <source>
        <dbReference type="Proteomes" id="UP001241758"/>
    </source>
</evidence>
<dbReference type="Pfam" id="PF07291">
    <property type="entry name" value="MauE"/>
    <property type="match status" value="1"/>
</dbReference>
<name>A0ABT6WCI4_9ACTN</name>
<evidence type="ECO:0000256" key="1">
    <source>
        <dbReference type="ARBA" id="ARBA00004141"/>
    </source>
</evidence>
<evidence type="ECO:0000256" key="5">
    <source>
        <dbReference type="SAM" id="Phobius"/>
    </source>
</evidence>
<keyword evidence="4 5" id="KW-0472">Membrane</keyword>
<feature type="transmembrane region" description="Helical" evidence="5">
    <location>
        <begin position="131"/>
        <end position="157"/>
    </location>
</feature>
<dbReference type="EMBL" id="JASCTH010000001">
    <property type="protein sequence ID" value="MDI6097439.1"/>
    <property type="molecule type" value="Genomic_DNA"/>
</dbReference>
<organism evidence="7 8">
    <name type="scientific">Actinoplanes sandaracinus</name>
    <dbReference type="NCBI Taxonomy" id="3045177"/>
    <lineage>
        <taxon>Bacteria</taxon>
        <taxon>Bacillati</taxon>
        <taxon>Actinomycetota</taxon>
        <taxon>Actinomycetes</taxon>
        <taxon>Micromonosporales</taxon>
        <taxon>Micromonosporaceae</taxon>
        <taxon>Actinoplanes</taxon>
    </lineage>
</organism>
<feature type="transmembrane region" description="Helical" evidence="5">
    <location>
        <begin position="99"/>
        <end position="119"/>
    </location>
</feature>
<sequence>MSLVSKSRTRAGFATFAGAIAEMGLVSVRGARPAAALSIAAEFVVLALLAWPAGAVPGLAAATVLFAGFTIALTVAVRRGSNAGCHCFGASSSPVARRHVFRAAGLCAVSAAAFGAAAVSSAVPLAGIGAAQALIAVAVAGIGVAALVWLDVLAWLLRGPASTRVSRSRM</sequence>
<keyword evidence="2 5" id="KW-0812">Transmembrane</keyword>
<keyword evidence="3 5" id="KW-1133">Transmembrane helix</keyword>
<reference evidence="7 8" key="1">
    <citation type="submission" date="2023-05" db="EMBL/GenBank/DDBJ databases">
        <title>Actinoplanes sp. NEAU-A12 genome sequencing.</title>
        <authorList>
            <person name="Wang Z.-S."/>
        </authorList>
    </citation>
    <scope>NUCLEOTIDE SEQUENCE [LARGE SCALE GENOMIC DNA]</scope>
    <source>
        <strain evidence="7 8">NEAU-A12</strain>
    </source>
</reference>
<evidence type="ECO:0000256" key="4">
    <source>
        <dbReference type="ARBA" id="ARBA00023136"/>
    </source>
</evidence>
<protein>
    <recommendedName>
        <fullName evidence="6">Methylamine utilisation protein MauE domain-containing protein</fullName>
    </recommendedName>
</protein>
<gene>
    <name evidence="7" type="ORF">QLQ12_02350</name>
</gene>
<comment type="subcellular location">
    <subcellularLocation>
        <location evidence="1">Membrane</location>
        <topology evidence="1">Multi-pass membrane protein</topology>
    </subcellularLocation>
</comment>
<dbReference type="Proteomes" id="UP001241758">
    <property type="component" value="Unassembled WGS sequence"/>
</dbReference>
<feature type="domain" description="Methylamine utilisation protein MauE" evidence="6">
    <location>
        <begin position="4"/>
        <end position="113"/>
    </location>
</feature>
<feature type="transmembrane region" description="Helical" evidence="5">
    <location>
        <begin position="34"/>
        <end position="53"/>
    </location>
</feature>
<evidence type="ECO:0000313" key="7">
    <source>
        <dbReference type="EMBL" id="MDI6097439.1"/>
    </source>
</evidence>
<keyword evidence="8" id="KW-1185">Reference proteome</keyword>
<evidence type="ECO:0000256" key="3">
    <source>
        <dbReference type="ARBA" id="ARBA00022989"/>
    </source>
</evidence>
<feature type="transmembrane region" description="Helical" evidence="5">
    <location>
        <begin position="59"/>
        <end position="78"/>
    </location>
</feature>
<evidence type="ECO:0000259" key="6">
    <source>
        <dbReference type="Pfam" id="PF07291"/>
    </source>
</evidence>
<comment type="caution">
    <text evidence="7">The sequence shown here is derived from an EMBL/GenBank/DDBJ whole genome shotgun (WGS) entry which is preliminary data.</text>
</comment>